<reference evidence="5" key="2">
    <citation type="submission" date="2007-04" db="EMBL/GenBank/DDBJ databases">
        <title>The genome of the human body louse.</title>
        <authorList>
            <consortium name="The Human Body Louse Genome Consortium"/>
            <person name="Kirkness E."/>
            <person name="Walenz B."/>
            <person name="Hass B."/>
            <person name="Bruggner R."/>
            <person name="Strausberg R."/>
        </authorList>
    </citation>
    <scope>NUCLEOTIDE SEQUENCE</scope>
    <source>
        <strain evidence="5">USDA</strain>
    </source>
</reference>
<feature type="region of interest" description="Disordered" evidence="3">
    <location>
        <begin position="1"/>
        <end position="40"/>
    </location>
</feature>
<dbReference type="GeneID" id="8234331"/>
<feature type="compositionally biased region" description="Polar residues" evidence="3">
    <location>
        <begin position="1"/>
        <end position="11"/>
    </location>
</feature>
<gene>
    <name evidence="6" type="primary">8234331</name>
    <name evidence="5" type="ORF">Phum_PHUM414900</name>
</gene>
<sequence length="525" mass="58945">MGRRSINTTKSGKYMNPTDQARKEARKKELKKNKKQRQMVRAAVLRGKDPQQLLLDLEKIDQMEYNVLQPSPLNEKVLKDKRKKLKDTLERVLKMYHKDDPDKWAELKRLQIEYERKRSALYNYYEAVKNAQQVQVDDIPLPIAALPAELQAVFVGMPSQIPLPAHAPPHPAMRPTNVPPPFLQPPHGILKKSSYGSKELEKKKEPPGVPIGPPPELSDDDEDIDKLQLEHNPIPISVPRKTIRFMDEKDIAPGVEDSLDKRDLLSVERHLLEDDRLGERKDDNLKLDDSKQRPTSLQQKMLAMAGQDIDQFMKEMEEVHKKRKADRAADLENRLQALDPKNYGNKNKRDASPPDSIEPPGMAPGTLGDSDPMGLPHLVHRPGVAMIPGMPSMMFRPPPPRGVPALMGIRLPPGPPPGLPPRLGIRLPPGPPPGMPPRLMRPPNIPPVTPLTPHAAQTNVLSAAPQLISRPPEKPGATIQAGAQIRNLSADVTRFLPTALRVKRDVKQKKDIKIPHHSGIKYFFE</sequence>
<keyword evidence="2" id="KW-0539">Nucleus</keyword>
<proteinExistence type="predicted"/>
<protein>
    <recommendedName>
        <fullName evidence="4">Wbp11/ELF5/Saf1 N-terminal domain-containing protein</fullName>
    </recommendedName>
</protein>
<dbReference type="InterPro" id="IPR019007">
    <property type="entry name" value="Wbp11/ELF5/Saf1_N"/>
</dbReference>
<dbReference type="EnsemblMetazoa" id="PHUM414900-RA">
    <property type="protein sequence ID" value="PHUM414900-PA"/>
    <property type="gene ID" value="PHUM414900"/>
</dbReference>
<dbReference type="KEGG" id="phu:Phum_PHUM414900"/>
<dbReference type="OMA" id="CPGMMHP"/>
<dbReference type="eggNOG" id="KOG4672">
    <property type="taxonomic scope" value="Eukaryota"/>
</dbReference>
<reference evidence="5" key="1">
    <citation type="submission" date="2007-04" db="EMBL/GenBank/DDBJ databases">
        <title>Annotation of Pediculus humanus corporis strain USDA.</title>
        <authorList>
            <person name="Kirkness E."/>
            <person name="Hannick L."/>
            <person name="Hass B."/>
            <person name="Bruggner R."/>
            <person name="Lawson D."/>
            <person name="Bidwell S."/>
            <person name="Joardar V."/>
            <person name="Caler E."/>
            <person name="Walenz B."/>
            <person name="Inman J."/>
            <person name="Schobel S."/>
            <person name="Galinsky K."/>
            <person name="Amedeo P."/>
            <person name="Strausberg R."/>
        </authorList>
    </citation>
    <scope>NUCLEOTIDE SEQUENCE</scope>
    <source>
        <strain evidence="5">USDA</strain>
    </source>
</reference>
<dbReference type="EMBL" id="DS235748">
    <property type="protein sequence ID" value="EEB16270.1"/>
    <property type="molecule type" value="Genomic_DNA"/>
</dbReference>
<dbReference type="AlphaFoldDB" id="E0VSB4"/>
<feature type="region of interest" description="Disordered" evidence="3">
    <location>
        <begin position="335"/>
        <end position="374"/>
    </location>
</feature>
<dbReference type="GO" id="GO:0005681">
    <property type="term" value="C:spliceosomal complex"/>
    <property type="evidence" value="ECO:0007669"/>
    <property type="project" value="TreeGrafter"/>
</dbReference>
<dbReference type="EMBL" id="AAZO01005094">
    <property type="status" value="NOT_ANNOTATED_CDS"/>
    <property type="molecule type" value="Genomic_DNA"/>
</dbReference>
<evidence type="ECO:0000256" key="3">
    <source>
        <dbReference type="SAM" id="MobiDB-lite"/>
    </source>
</evidence>
<evidence type="ECO:0000256" key="2">
    <source>
        <dbReference type="ARBA" id="ARBA00023242"/>
    </source>
</evidence>
<dbReference type="Proteomes" id="UP000009046">
    <property type="component" value="Unassembled WGS sequence"/>
</dbReference>
<evidence type="ECO:0000313" key="5">
    <source>
        <dbReference type="EMBL" id="EEB16270.1"/>
    </source>
</evidence>
<feature type="domain" description="Wbp11/ELF5/Saf1 N-terminal" evidence="4">
    <location>
        <begin position="12"/>
        <end position="94"/>
    </location>
</feature>
<dbReference type="Pfam" id="PF09429">
    <property type="entry name" value="Wbp11"/>
    <property type="match status" value="1"/>
</dbReference>
<dbReference type="RefSeq" id="XP_002429008.1">
    <property type="nucleotide sequence ID" value="XM_002428963.1"/>
</dbReference>
<feature type="compositionally biased region" description="Pro residues" evidence="3">
    <location>
        <begin position="207"/>
        <end position="216"/>
    </location>
</feature>
<dbReference type="STRING" id="121224.E0VSB4"/>
<evidence type="ECO:0000313" key="7">
    <source>
        <dbReference type="Proteomes" id="UP000009046"/>
    </source>
</evidence>
<evidence type="ECO:0000259" key="4">
    <source>
        <dbReference type="Pfam" id="PF09429"/>
    </source>
</evidence>
<evidence type="ECO:0000313" key="6">
    <source>
        <dbReference type="EnsemblMetazoa" id="PHUM414900-PA"/>
    </source>
</evidence>
<dbReference type="GO" id="GO:0006396">
    <property type="term" value="P:RNA processing"/>
    <property type="evidence" value="ECO:0007669"/>
    <property type="project" value="InterPro"/>
</dbReference>
<feature type="compositionally biased region" description="Basic residues" evidence="3">
    <location>
        <begin position="28"/>
        <end position="38"/>
    </location>
</feature>
<comment type="subcellular location">
    <subcellularLocation>
        <location evidence="1">Nucleus</location>
    </subcellularLocation>
</comment>
<accession>E0VSB4</accession>
<feature type="compositionally biased region" description="Pro residues" evidence="3">
    <location>
        <begin position="166"/>
        <end position="184"/>
    </location>
</feature>
<dbReference type="FunCoup" id="E0VSB4">
    <property type="interactions" value="2121"/>
</dbReference>
<keyword evidence="7" id="KW-1185">Reference proteome</keyword>
<dbReference type="CTD" id="8234331"/>
<dbReference type="OrthoDB" id="10067323at2759"/>
<feature type="region of interest" description="Disordered" evidence="3">
    <location>
        <begin position="166"/>
        <end position="222"/>
    </location>
</feature>
<dbReference type="VEuPathDB" id="VectorBase:PHUM414900"/>
<organism>
    <name type="scientific">Pediculus humanus subsp. corporis</name>
    <name type="common">Body louse</name>
    <dbReference type="NCBI Taxonomy" id="121224"/>
    <lineage>
        <taxon>Eukaryota</taxon>
        <taxon>Metazoa</taxon>
        <taxon>Ecdysozoa</taxon>
        <taxon>Arthropoda</taxon>
        <taxon>Hexapoda</taxon>
        <taxon>Insecta</taxon>
        <taxon>Pterygota</taxon>
        <taxon>Neoptera</taxon>
        <taxon>Paraneoptera</taxon>
        <taxon>Psocodea</taxon>
        <taxon>Troctomorpha</taxon>
        <taxon>Phthiraptera</taxon>
        <taxon>Anoplura</taxon>
        <taxon>Pediculidae</taxon>
        <taxon>Pediculus</taxon>
    </lineage>
</organism>
<dbReference type="HOGENOM" id="CLU_028337_0_0_1"/>
<dbReference type="PANTHER" id="PTHR13361:SF1">
    <property type="entry name" value="WW DOMAIN-BINDING PROTEIN 11"/>
    <property type="match status" value="1"/>
</dbReference>
<dbReference type="InParanoid" id="E0VSB4"/>
<dbReference type="PANTHER" id="PTHR13361">
    <property type="entry name" value="WW DOMAIN-BINDING PROTEIN 11"/>
    <property type="match status" value="1"/>
</dbReference>
<reference evidence="6" key="3">
    <citation type="submission" date="2021-02" db="UniProtKB">
        <authorList>
            <consortium name="EnsemblMetazoa"/>
        </authorList>
    </citation>
    <scope>IDENTIFICATION</scope>
    <source>
        <strain evidence="6">USDA</strain>
    </source>
</reference>
<evidence type="ECO:0000256" key="1">
    <source>
        <dbReference type="ARBA" id="ARBA00004123"/>
    </source>
</evidence>
<name>E0VSB4_PEDHC</name>